<reference evidence="2 3" key="1">
    <citation type="submission" date="2020-02" db="EMBL/GenBank/DDBJ databases">
        <title>Comparative genomics of the hypocrealean fungal genus Beauvera.</title>
        <authorList>
            <person name="Showalter D.N."/>
            <person name="Bushley K.E."/>
            <person name="Rehner S.A."/>
        </authorList>
    </citation>
    <scope>NUCLEOTIDE SEQUENCE [LARGE SCALE GENOMIC DNA]</scope>
    <source>
        <strain evidence="2 3">ARSEF4384</strain>
    </source>
</reference>
<sequence length="151" mass="16469">MRPSIDAGRVSGADSVAIPRQSTARRLGSTKIYGDYDSSMIIHVLNYTQLWPFLTGDLMAAAAISNLDREIFHGPSGRYTDHTSWSPSSPPPVDKRGPTITSLYVRACDDRDGVGIKHNRTWDDIQGSDTGGSPTQLDPSPVKSVTRVRVQ</sequence>
<evidence type="ECO:0000256" key="1">
    <source>
        <dbReference type="SAM" id="MobiDB-lite"/>
    </source>
</evidence>
<dbReference type="AlphaFoldDB" id="A0AAW0RS64"/>
<feature type="compositionally biased region" description="Polar residues" evidence="1">
    <location>
        <begin position="127"/>
        <end position="138"/>
    </location>
</feature>
<protein>
    <submittedName>
        <fullName evidence="2">Uncharacterized protein</fullName>
    </submittedName>
</protein>
<gene>
    <name evidence="2" type="ORF">G3M48_005136</name>
</gene>
<organism evidence="2 3">
    <name type="scientific">Beauveria asiatica</name>
    <dbReference type="NCBI Taxonomy" id="1069075"/>
    <lineage>
        <taxon>Eukaryota</taxon>
        <taxon>Fungi</taxon>
        <taxon>Dikarya</taxon>
        <taxon>Ascomycota</taxon>
        <taxon>Pezizomycotina</taxon>
        <taxon>Sordariomycetes</taxon>
        <taxon>Hypocreomycetidae</taxon>
        <taxon>Hypocreales</taxon>
        <taxon>Cordycipitaceae</taxon>
        <taxon>Beauveria</taxon>
    </lineage>
</organism>
<accession>A0AAW0RS64</accession>
<keyword evidence="3" id="KW-1185">Reference proteome</keyword>
<name>A0AAW0RS64_9HYPO</name>
<feature type="region of interest" description="Disordered" evidence="1">
    <location>
        <begin position="76"/>
        <end position="98"/>
    </location>
</feature>
<evidence type="ECO:0000313" key="3">
    <source>
        <dbReference type="Proteomes" id="UP001397290"/>
    </source>
</evidence>
<feature type="region of interest" description="Disordered" evidence="1">
    <location>
        <begin position="119"/>
        <end position="151"/>
    </location>
</feature>
<proteinExistence type="predicted"/>
<dbReference type="EMBL" id="JAAHCF010000337">
    <property type="protein sequence ID" value="KAK8144918.1"/>
    <property type="molecule type" value="Genomic_DNA"/>
</dbReference>
<evidence type="ECO:0000313" key="2">
    <source>
        <dbReference type="EMBL" id="KAK8144918.1"/>
    </source>
</evidence>
<dbReference type="Proteomes" id="UP001397290">
    <property type="component" value="Unassembled WGS sequence"/>
</dbReference>
<comment type="caution">
    <text evidence="2">The sequence shown here is derived from an EMBL/GenBank/DDBJ whole genome shotgun (WGS) entry which is preliminary data.</text>
</comment>